<dbReference type="InterPro" id="IPR050430">
    <property type="entry name" value="Peptidase_S1"/>
</dbReference>
<evidence type="ECO:0000256" key="1">
    <source>
        <dbReference type="ARBA" id="ARBA00004613"/>
    </source>
</evidence>
<dbReference type="InterPro" id="IPR033116">
    <property type="entry name" value="TRYPSIN_SER"/>
</dbReference>
<feature type="chain" id="PRO_5037133874" description="Peptidase S1 domain-containing protein" evidence="9">
    <location>
        <begin position="22"/>
        <end position="303"/>
    </location>
</feature>
<dbReference type="Pfam" id="PF00089">
    <property type="entry name" value="Trypsin"/>
    <property type="match status" value="1"/>
</dbReference>
<dbReference type="PROSITE" id="PS00134">
    <property type="entry name" value="TRYPSIN_HIS"/>
    <property type="match status" value="1"/>
</dbReference>
<evidence type="ECO:0000256" key="9">
    <source>
        <dbReference type="SAM" id="SignalP"/>
    </source>
</evidence>
<sequence length="303" mass="32145">MYNKLVLASLVVLNIATLVKALSFSTNEEETRIFGGSNTKGGEYLYVAGIHSNGPKSELFCGGVLIAPEYILTAGHCLDMPMTDVYVTIGSTSWLGGTSREAQTIRVIKAYRHPRYFIQIELVGVTHDVAVLKLETPSKLQPASLPTIDEYNYKPGIIATVLGWGLINNDTVANDLQAVDIAVLSNKKCAQLFANAKDRTTVDASVICAGTGHGKDACVGDSGGPLMINDVVVGIVSAGPNVCGVLPSTYARVSFVLDFINDIVRGGETGDVTDLLTNGSLLRLSSALQNEGEVDTYSATLEV</sequence>
<feature type="domain" description="Peptidase S1" evidence="10">
    <location>
        <begin position="33"/>
        <end position="265"/>
    </location>
</feature>
<dbReference type="InterPro" id="IPR043504">
    <property type="entry name" value="Peptidase_S1_PA_chymotrypsin"/>
</dbReference>
<dbReference type="RefSeq" id="XP_067820917.1">
    <property type="nucleotide sequence ID" value="XM_067965973.1"/>
</dbReference>
<evidence type="ECO:0000256" key="3">
    <source>
        <dbReference type="ARBA" id="ARBA00022525"/>
    </source>
</evidence>
<evidence type="ECO:0000256" key="6">
    <source>
        <dbReference type="ARBA" id="ARBA00023157"/>
    </source>
</evidence>
<keyword evidence="12" id="KW-1185">Reference proteome</keyword>
<dbReference type="PROSITE" id="PS00135">
    <property type="entry name" value="TRYPSIN_SER"/>
    <property type="match status" value="1"/>
</dbReference>
<dbReference type="InterPro" id="IPR018114">
    <property type="entry name" value="TRYPSIN_HIS"/>
</dbReference>
<dbReference type="SUPFAM" id="SSF50494">
    <property type="entry name" value="Trypsin-like serine proteases"/>
    <property type="match status" value="1"/>
</dbReference>
<comment type="subcellular location">
    <subcellularLocation>
        <location evidence="1">Secreted</location>
    </subcellularLocation>
</comment>
<keyword evidence="4 9" id="KW-0732">Signal</keyword>
<keyword evidence="5" id="KW-0843">Virulence</keyword>
<reference evidence="11 12" key="1">
    <citation type="journal article" date="2021" name="Genome Biol.">
        <title>AFLAP: assembly-free linkage analysis pipeline using k-mers from genome sequencing data.</title>
        <authorList>
            <person name="Fletcher K."/>
            <person name="Zhang L."/>
            <person name="Gil J."/>
            <person name="Han R."/>
            <person name="Cavanaugh K."/>
            <person name="Michelmore R."/>
        </authorList>
    </citation>
    <scope>NUCLEOTIDE SEQUENCE [LARGE SCALE GENOMIC DNA]</scope>
    <source>
        <strain evidence="11 12">SF5</strain>
    </source>
</reference>
<keyword evidence="7" id="KW-0325">Glycoprotein</keyword>
<keyword evidence="8" id="KW-0645">Protease</keyword>
<dbReference type="KEGG" id="blac:94351644"/>
<dbReference type="EMBL" id="SHOA02000004">
    <property type="protein sequence ID" value="TDH71418.1"/>
    <property type="molecule type" value="Genomic_DNA"/>
</dbReference>
<dbReference type="Gene3D" id="2.40.10.10">
    <property type="entry name" value="Trypsin-like serine proteases"/>
    <property type="match status" value="1"/>
</dbReference>
<dbReference type="InterPro" id="IPR001314">
    <property type="entry name" value="Peptidase_S1A"/>
</dbReference>
<evidence type="ECO:0000256" key="5">
    <source>
        <dbReference type="ARBA" id="ARBA00023026"/>
    </source>
</evidence>
<evidence type="ECO:0000313" key="12">
    <source>
        <dbReference type="Proteomes" id="UP000294530"/>
    </source>
</evidence>
<dbReference type="PANTHER" id="PTHR24276">
    <property type="entry name" value="POLYSERASE-RELATED"/>
    <property type="match status" value="1"/>
</dbReference>
<dbReference type="GO" id="GO:0006508">
    <property type="term" value="P:proteolysis"/>
    <property type="evidence" value="ECO:0007669"/>
    <property type="project" value="UniProtKB-KW"/>
</dbReference>
<dbReference type="PANTHER" id="PTHR24276:SF98">
    <property type="entry name" value="FI18310P1-RELATED"/>
    <property type="match status" value="1"/>
</dbReference>
<name>A0A976FR46_BRELC</name>
<proteinExistence type="inferred from homology"/>
<feature type="signal peptide" evidence="9">
    <location>
        <begin position="1"/>
        <end position="21"/>
    </location>
</feature>
<evidence type="ECO:0000256" key="8">
    <source>
        <dbReference type="RuleBase" id="RU363034"/>
    </source>
</evidence>
<organism evidence="11 12">
    <name type="scientific">Bremia lactucae</name>
    <name type="common">Lettuce downy mildew</name>
    <dbReference type="NCBI Taxonomy" id="4779"/>
    <lineage>
        <taxon>Eukaryota</taxon>
        <taxon>Sar</taxon>
        <taxon>Stramenopiles</taxon>
        <taxon>Oomycota</taxon>
        <taxon>Peronosporomycetes</taxon>
        <taxon>Peronosporales</taxon>
        <taxon>Peronosporaceae</taxon>
        <taxon>Bremia</taxon>
    </lineage>
</organism>
<dbReference type="Proteomes" id="UP000294530">
    <property type="component" value="Unassembled WGS sequence"/>
</dbReference>
<keyword evidence="8" id="KW-0378">Hydrolase</keyword>
<dbReference type="GO" id="GO:0005576">
    <property type="term" value="C:extracellular region"/>
    <property type="evidence" value="ECO:0007669"/>
    <property type="project" value="UniProtKB-SubCell"/>
</dbReference>
<dbReference type="GO" id="GO:0004252">
    <property type="term" value="F:serine-type endopeptidase activity"/>
    <property type="evidence" value="ECO:0007669"/>
    <property type="project" value="InterPro"/>
</dbReference>
<keyword evidence="3" id="KW-0964">Secreted</keyword>
<dbReference type="CDD" id="cd00190">
    <property type="entry name" value="Tryp_SPc"/>
    <property type="match status" value="1"/>
</dbReference>
<dbReference type="GeneID" id="94351644"/>
<dbReference type="OrthoDB" id="122635at2759"/>
<gene>
    <name evidence="11" type="ORF">CCR75_007917</name>
</gene>
<keyword evidence="8" id="KW-0720">Serine protease</keyword>
<protein>
    <recommendedName>
        <fullName evidence="10">Peptidase S1 domain-containing protein</fullName>
    </recommendedName>
</protein>
<evidence type="ECO:0000313" key="11">
    <source>
        <dbReference type="EMBL" id="TDH71418.1"/>
    </source>
</evidence>
<evidence type="ECO:0000256" key="2">
    <source>
        <dbReference type="ARBA" id="ARBA00007664"/>
    </source>
</evidence>
<evidence type="ECO:0000256" key="7">
    <source>
        <dbReference type="ARBA" id="ARBA00023180"/>
    </source>
</evidence>
<keyword evidence="6" id="KW-1015">Disulfide bond</keyword>
<dbReference type="SMART" id="SM00020">
    <property type="entry name" value="Tryp_SPc"/>
    <property type="match status" value="1"/>
</dbReference>
<comment type="caution">
    <text evidence="11">The sequence shown here is derived from an EMBL/GenBank/DDBJ whole genome shotgun (WGS) entry which is preliminary data.</text>
</comment>
<dbReference type="PRINTS" id="PR00722">
    <property type="entry name" value="CHYMOTRYPSIN"/>
</dbReference>
<dbReference type="InterPro" id="IPR001254">
    <property type="entry name" value="Trypsin_dom"/>
</dbReference>
<dbReference type="InterPro" id="IPR009003">
    <property type="entry name" value="Peptidase_S1_PA"/>
</dbReference>
<dbReference type="FunFam" id="2.40.10.10:FF:000054">
    <property type="entry name" value="Complement C1r subcomponent"/>
    <property type="match status" value="1"/>
</dbReference>
<dbReference type="AlphaFoldDB" id="A0A976FR46"/>
<evidence type="ECO:0000256" key="4">
    <source>
        <dbReference type="ARBA" id="ARBA00022729"/>
    </source>
</evidence>
<dbReference type="PROSITE" id="PS50240">
    <property type="entry name" value="TRYPSIN_DOM"/>
    <property type="match status" value="1"/>
</dbReference>
<accession>A0A976FR46</accession>
<evidence type="ECO:0000259" key="10">
    <source>
        <dbReference type="PROSITE" id="PS50240"/>
    </source>
</evidence>
<comment type="similarity">
    <text evidence="2">Belongs to the peptidase S1 family.</text>
</comment>